<dbReference type="AlphaFoldDB" id="A0A4S8LZ66"/>
<evidence type="ECO:0000313" key="3">
    <source>
        <dbReference type="Proteomes" id="UP000297245"/>
    </source>
</evidence>
<sequence length="407" mass="44983">MALPNRTKPKYAIVSRDEDAVIPSSSLLLMVLTFIRSISSLSHHASLKVPSSRLTLLSDRNAVTSRSCLSSTPVTNSSPTQPTSAQIAHSTAETSPTHLTGGDETWAPGLERVNKPLSPDKIQQEMKSRRFNIAVDSVWYYLALRGETRCAVLLTTNLDLRDSDKFAFAKVPFVATSHPDSGTESASTNTERSVGFFEHFPSDAEYLKVRKVSGTKDTFVKPSFEVEALGVRGAFSGVGTEKHQNIDQSYHISLKSTWADIANAPRHIEWTYEDQHGVFYPRTIRLLVIVNKANHSGTFPFDLILKKDLIVELHGIWDAVSRLVAKPMNHEGWRFRIKGNYKKELARAALDEARKTESSGISHPTSYGLHAGAKSWIMAQTTAEGFVPQSANRPPEESMNESQSSAS</sequence>
<feature type="compositionally biased region" description="Polar residues" evidence="1">
    <location>
        <begin position="68"/>
        <end position="98"/>
    </location>
</feature>
<accession>A0A4S8LZ66</accession>
<feature type="region of interest" description="Disordered" evidence="1">
    <location>
        <begin position="68"/>
        <end position="115"/>
    </location>
</feature>
<dbReference type="OrthoDB" id="3060222at2759"/>
<reference evidence="2 3" key="1">
    <citation type="journal article" date="2019" name="Nat. Ecol. Evol.">
        <title>Megaphylogeny resolves global patterns of mushroom evolution.</title>
        <authorList>
            <person name="Varga T."/>
            <person name="Krizsan K."/>
            <person name="Foldi C."/>
            <person name="Dima B."/>
            <person name="Sanchez-Garcia M."/>
            <person name="Sanchez-Ramirez S."/>
            <person name="Szollosi G.J."/>
            <person name="Szarkandi J.G."/>
            <person name="Papp V."/>
            <person name="Albert L."/>
            <person name="Andreopoulos W."/>
            <person name="Angelini C."/>
            <person name="Antonin V."/>
            <person name="Barry K.W."/>
            <person name="Bougher N.L."/>
            <person name="Buchanan P."/>
            <person name="Buyck B."/>
            <person name="Bense V."/>
            <person name="Catcheside P."/>
            <person name="Chovatia M."/>
            <person name="Cooper J."/>
            <person name="Damon W."/>
            <person name="Desjardin D."/>
            <person name="Finy P."/>
            <person name="Geml J."/>
            <person name="Haridas S."/>
            <person name="Hughes K."/>
            <person name="Justo A."/>
            <person name="Karasinski D."/>
            <person name="Kautmanova I."/>
            <person name="Kiss B."/>
            <person name="Kocsube S."/>
            <person name="Kotiranta H."/>
            <person name="LaButti K.M."/>
            <person name="Lechner B.E."/>
            <person name="Liimatainen K."/>
            <person name="Lipzen A."/>
            <person name="Lukacs Z."/>
            <person name="Mihaltcheva S."/>
            <person name="Morgado L.N."/>
            <person name="Niskanen T."/>
            <person name="Noordeloos M.E."/>
            <person name="Ohm R.A."/>
            <person name="Ortiz-Santana B."/>
            <person name="Ovrebo C."/>
            <person name="Racz N."/>
            <person name="Riley R."/>
            <person name="Savchenko A."/>
            <person name="Shiryaev A."/>
            <person name="Soop K."/>
            <person name="Spirin V."/>
            <person name="Szebenyi C."/>
            <person name="Tomsovsky M."/>
            <person name="Tulloss R.E."/>
            <person name="Uehling J."/>
            <person name="Grigoriev I.V."/>
            <person name="Vagvolgyi C."/>
            <person name="Papp T."/>
            <person name="Martin F.M."/>
            <person name="Miettinen O."/>
            <person name="Hibbett D.S."/>
            <person name="Nagy L.G."/>
        </authorList>
    </citation>
    <scope>NUCLEOTIDE SEQUENCE [LARGE SCALE GENOMIC DNA]</scope>
    <source>
        <strain evidence="2 3">CBS 962.96</strain>
    </source>
</reference>
<evidence type="ECO:0000313" key="2">
    <source>
        <dbReference type="EMBL" id="THU94538.1"/>
    </source>
</evidence>
<name>A0A4S8LZ66_DENBC</name>
<organism evidence="2 3">
    <name type="scientific">Dendrothele bispora (strain CBS 962.96)</name>
    <dbReference type="NCBI Taxonomy" id="1314807"/>
    <lineage>
        <taxon>Eukaryota</taxon>
        <taxon>Fungi</taxon>
        <taxon>Dikarya</taxon>
        <taxon>Basidiomycota</taxon>
        <taxon>Agaricomycotina</taxon>
        <taxon>Agaricomycetes</taxon>
        <taxon>Agaricomycetidae</taxon>
        <taxon>Agaricales</taxon>
        <taxon>Agaricales incertae sedis</taxon>
        <taxon>Dendrothele</taxon>
    </lineage>
</organism>
<keyword evidence="3" id="KW-1185">Reference proteome</keyword>
<evidence type="ECO:0000256" key="1">
    <source>
        <dbReference type="SAM" id="MobiDB-lite"/>
    </source>
</evidence>
<gene>
    <name evidence="2" type="ORF">K435DRAFT_860416</name>
</gene>
<dbReference type="EMBL" id="ML179221">
    <property type="protein sequence ID" value="THU94538.1"/>
    <property type="molecule type" value="Genomic_DNA"/>
</dbReference>
<feature type="region of interest" description="Disordered" evidence="1">
    <location>
        <begin position="384"/>
        <end position="407"/>
    </location>
</feature>
<dbReference type="Proteomes" id="UP000297245">
    <property type="component" value="Unassembled WGS sequence"/>
</dbReference>
<proteinExistence type="predicted"/>
<protein>
    <submittedName>
        <fullName evidence="2">Uncharacterized protein</fullName>
    </submittedName>
</protein>